<dbReference type="PANTHER" id="PTHR43226:SF4">
    <property type="entry name" value="XAA-PRO AMINOPEPTIDASE 3"/>
    <property type="match status" value="1"/>
</dbReference>
<dbReference type="GO" id="GO:0006508">
    <property type="term" value="P:proteolysis"/>
    <property type="evidence" value="ECO:0007669"/>
    <property type="project" value="TreeGrafter"/>
</dbReference>
<keyword evidence="10" id="KW-1185">Reference proteome</keyword>
<dbReference type="InterPro" id="IPR052433">
    <property type="entry name" value="X-Pro_dipept-like"/>
</dbReference>
<gene>
    <name evidence="9" type="ORF">TBC1_111677</name>
</gene>
<evidence type="ECO:0000313" key="10">
    <source>
        <dbReference type="Proteomes" id="UP000053091"/>
    </source>
</evidence>
<dbReference type="InterPro" id="IPR007865">
    <property type="entry name" value="Aminopep_P_N"/>
</dbReference>
<proteinExistence type="inferred from homology"/>
<evidence type="ECO:0000259" key="8">
    <source>
        <dbReference type="SMART" id="SM01011"/>
    </source>
</evidence>
<keyword evidence="5" id="KW-0479">Metal-binding</keyword>
<accession>A0A0S7C0J8</accession>
<comment type="cofactor">
    <cofactor evidence="2">
        <name>Mn(2+)</name>
        <dbReference type="ChEBI" id="CHEBI:29035"/>
    </cofactor>
</comment>
<evidence type="ECO:0000256" key="6">
    <source>
        <dbReference type="ARBA" id="ARBA00022801"/>
    </source>
</evidence>
<evidence type="ECO:0000256" key="2">
    <source>
        <dbReference type="ARBA" id="ARBA00001936"/>
    </source>
</evidence>
<evidence type="ECO:0000313" key="9">
    <source>
        <dbReference type="EMBL" id="GAP43521.1"/>
    </source>
</evidence>
<keyword evidence="9" id="KW-0645">Protease</keyword>
<dbReference type="InterPro" id="IPR036005">
    <property type="entry name" value="Creatinase/aminopeptidase-like"/>
</dbReference>
<dbReference type="InterPro" id="IPR029149">
    <property type="entry name" value="Creatin/AminoP/Spt16_N"/>
</dbReference>
<dbReference type="Pfam" id="PF00557">
    <property type="entry name" value="Peptidase_M24"/>
    <property type="match status" value="1"/>
</dbReference>
<dbReference type="STRING" id="1678841.TBC1_111677"/>
<dbReference type="GO" id="GO:0030145">
    <property type="term" value="F:manganese ion binding"/>
    <property type="evidence" value="ECO:0007669"/>
    <property type="project" value="InterPro"/>
</dbReference>
<dbReference type="PATRIC" id="fig|1678841.3.peg.1869"/>
<organism evidence="9">
    <name type="scientific">Lentimicrobium saccharophilum</name>
    <dbReference type="NCBI Taxonomy" id="1678841"/>
    <lineage>
        <taxon>Bacteria</taxon>
        <taxon>Pseudomonadati</taxon>
        <taxon>Bacteroidota</taxon>
        <taxon>Bacteroidia</taxon>
        <taxon>Bacteroidales</taxon>
        <taxon>Lentimicrobiaceae</taxon>
        <taxon>Lentimicrobium</taxon>
    </lineage>
</organism>
<dbReference type="Gene3D" id="3.40.350.10">
    <property type="entry name" value="Creatinase/prolidase N-terminal domain"/>
    <property type="match status" value="1"/>
</dbReference>
<dbReference type="OrthoDB" id="9806388at2"/>
<dbReference type="EMBL" id="DF968182">
    <property type="protein sequence ID" value="GAP43521.1"/>
    <property type="molecule type" value="Genomic_DNA"/>
</dbReference>
<reference evidence="9" key="1">
    <citation type="journal article" date="2015" name="Genome Announc.">
        <title>Draft Genome Sequence of Bacteroidales Strain TBC1, a Novel Isolate from a Methanogenic Wastewater Treatment System.</title>
        <authorList>
            <person name="Tourlousse D.M."/>
            <person name="Matsuura N."/>
            <person name="Sun L."/>
            <person name="Toyonaga M."/>
            <person name="Kuroda K."/>
            <person name="Ohashi A."/>
            <person name="Cruz R."/>
            <person name="Yamaguchi T."/>
            <person name="Sekiguchi Y."/>
        </authorList>
    </citation>
    <scope>NUCLEOTIDE SEQUENCE [LARGE SCALE GENOMIC DNA]</scope>
    <source>
        <strain evidence="9">TBC1</strain>
    </source>
</reference>
<evidence type="ECO:0000256" key="1">
    <source>
        <dbReference type="ARBA" id="ARBA00001424"/>
    </source>
</evidence>
<dbReference type="Gene3D" id="3.90.230.10">
    <property type="entry name" value="Creatinase/methionine aminopeptidase superfamily"/>
    <property type="match status" value="1"/>
</dbReference>
<sequence length="428" mass="49529">MRYKSIDPDLFRKNREKLEKKLKPNALAVIHANDEMPRNGDQCFVYRQNSDLFYLTGLDQEKCILTLFPNHPVEAMREIVFTVRTNDRMVTWYGHKYTLEQVTEISGVKNVRWLDDFEDTFRDLMARAEFVYLNQNENPRFTTEVPSRDLRFMQQLRHDYPLHAFERLAPLLTDLRMIKESEEIEMINRACEITGDAFGRVLNFVKPGVMEYEVEAEITHEFLRNGASGHAYPPIIASGVNNCILHYNQNDQVCKDGELLLLDFGAEYGNYAGDCSRTIPVNGKFSPRQRQVYEAVLRVLRKASRMLVPGTTIDKYHAEICKIVESELIGLGLFSREDVEKQDPENPLFFRYYMHGTSHFMGLDVHDVGSKQHPLRKGMVLSCEPAIYIPEEGFGIRLENDILVDEEPVDLMAHIPIEPDDIEALMAR</sequence>
<dbReference type="SUPFAM" id="SSF53092">
    <property type="entry name" value="Creatinase/prolidase N-terminal domain"/>
    <property type="match status" value="1"/>
</dbReference>
<keyword evidence="6" id="KW-0378">Hydrolase</keyword>
<keyword evidence="9" id="KW-0031">Aminopeptidase</keyword>
<comment type="catalytic activity">
    <reaction evidence="1">
        <text>Release of any N-terminal amino acid, including proline, that is linked to proline, even from a dipeptide or tripeptide.</text>
        <dbReference type="EC" id="3.4.11.9"/>
    </reaction>
</comment>
<protein>
    <recommendedName>
        <fullName evidence="4">Xaa-Pro aminopeptidase</fullName>
        <ecNumber evidence="4">3.4.11.9</ecNumber>
    </recommendedName>
</protein>
<dbReference type="PANTHER" id="PTHR43226">
    <property type="entry name" value="XAA-PRO AMINOPEPTIDASE 3"/>
    <property type="match status" value="1"/>
</dbReference>
<dbReference type="EC" id="3.4.11.9" evidence="4"/>
<dbReference type="SMART" id="SM01011">
    <property type="entry name" value="AMP_N"/>
    <property type="match status" value="1"/>
</dbReference>
<keyword evidence="7" id="KW-0464">Manganese</keyword>
<dbReference type="Proteomes" id="UP000053091">
    <property type="component" value="Unassembled WGS sequence"/>
</dbReference>
<dbReference type="Pfam" id="PF05195">
    <property type="entry name" value="AMP_N"/>
    <property type="match status" value="1"/>
</dbReference>
<evidence type="ECO:0000256" key="5">
    <source>
        <dbReference type="ARBA" id="ARBA00022723"/>
    </source>
</evidence>
<dbReference type="SUPFAM" id="SSF55920">
    <property type="entry name" value="Creatinase/aminopeptidase"/>
    <property type="match status" value="1"/>
</dbReference>
<evidence type="ECO:0000256" key="4">
    <source>
        <dbReference type="ARBA" id="ARBA00012574"/>
    </source>
</evidence>
<dbReference type="RefSeq" id="WP_062040753.1">
    <property type="nucleotide sequence ID" value="NZ_DF968182.1"/>
</dbReference>
<evidence type="ECO:0000256" key="3">
    <source>
        <dbReference type="ARBA" id="ARBA00008766"/>
    </source>
</evidence>
<comment type="similarity">
    <text evidence="3">Belongs to the peptidase M24B family.</text>
</comment>
<feature type="domain" description="Aminopeptidase P N-terminal" evidence="8">
    <location>
        <begin position="6"/>
        <end position="142"/>
    </location>
</feature>
<name>A0A0S7C0J8_9BACT</name>
<evidence type="ECO:0000256" key="7">
    <source>
        <dbReference type="ARBA" id="ARBA00023211"/>
    </source>
</evidence>
<dbReference type="AlphaFoldDB" id="A0A0S7C0J8"/>
<dbReference type="GO" id="GO:0070006">
    <property type="term" value="F:metalloaminopeptidase activity"/>
    <property type="evidence" value="ECO:0007669"/>
    <property type="project" value="InterPro"/>
</dbReference>
<dbReference type="InterPro" id="IPR000994">
    <property type="entry name" value="Pept_M24"/>
</dbReference>